<dbReference type="SUPFAM" id="SSF55874">
    <property type="entry name" value="ATPase domain of HSP90 chaperone/DNA topoisomerase II/histidine kinase"/>
    <property type="match status" value="2"/>
</dbReference>
<evidence type="ECO:0000313" key="13">
    <source>
        <dbReference type="Proteomes" id="UP001500957"/>
    </source>
</evidence>
<keyword evidence="8" id="KW-0175">Coiled coil</keyword>
<dbReference type="Gene3D" id="1.10.287.130">
    <property type="match status" value="1"/>
</dbReference>
<keyword evidence="5" id="KW-0808">Transferase</keyword>
<dbReference type="SMART" id="SM00448">
    <property type="entry name" value="REC"/>
    <property type="match status" value="1"/>
</dbReference>
<comment type="caution">
    <text evidence="12">The sequence shown here is derived from an EMBL/GenBank/DDBJ whole genome shotgun (WGS) entry which is preliminary data.</text>
</comment>
<dbReference type="Pfam" id="PF07228">
    <property type="entry name" value="SpoIIE"/>
    <property type="match status" value="1"/>
</dbReference>
<dbReference type="InterPro" id="IPR000014">
    <property type="entry name" value="PAS"/>
</dbReference>
<dbReference type="InterPro" id="IPR036097">
    <property type="entry name" value="HisK_dim/P_sf"/>
</dbReference>
<evidence type="ECO:0000259" key="9">
    <source>
        <dbReference type="PROSITE" id="PS50109"/>
    </source>
</evidence>
<evidence type="ECO:0000313" key="12">
    <source>
        <dbReference type="EMBL" id="GAA0607556.1"/>
    </source>
</evidence>
<dbReference type="Pfam" id="PF13581">
    <property type="entry name" value="HATPase_c_2"/>
    <property type="match status" value="1"/>
</dbReference>
<evidence type="ECO:0000256" key="1">
    <source>
        <dbReference type="ARBA" id="ARBA00000085"/>
    </source>
</evidence>
<evidence type="ECO:0000256" key="2">
    <source>
        <dbReference type="ARBA" id="ARBA00004236"/>
    </source>
</evidence>
<name>A0ABN1GAV8_9ACTN</name>
<gene>
    <name evidence="12" type="ORF">GCM10009547_06850</name>
</gene>
<dbReference type="SUPFAM" id="SSF55785">
    <property type="entry name" value="PYP-like sensor domain (PAS domain)"/>
    <property type="match status" value="1"/>
</dbReference>
<dbReference type="InterPro" id="IPR001789">
    <property type="entry name" value="Sig_transdc_resp-reg_receiver"/>
</dbReference>
<evidence type="ECO:0000259" key="11">
    <source>
        <dbReference type="PROSITE" id="PS50113"/>
    </source>
</evidence>
<dbReference type="SMART" id="SM00388">
    <property type="entry name" value="HisKA"/>
    <property type="match status" value="1"/>
</dbReference>
<reference evidence="12 13" key="1">
    <citation type="journal article" date="2019" name="Int. J. Syst. Evol. Microbiol.">
        <title>The Global Catalogue of Microorganisms (GCM) 10K type strain sequencing project: providing services to taxonomists for standard genome sequencing and annotation.</title>
        <authorList>
            <consortium name="The Broad Institute Genomics Platform"/>
            <consortium name="The Broad Institute Genome Sequencing Center for Infectious Disease"/>
            <person name="Wu L."/>
            <person name="Ma J."/>
        </authorList>
    </citation>
    <scope>NUCLEOTIDE SEQUENCE [LARGE SCALE GENOMIC DNA]</scope>
    <source>
        <strain evidence="12 13">JCM 10671</strain>
    </source>
</reference>
<comment type="subcellular location">
    <subcellularLocation>
        <location evidence="2">Cell membrane</location>
    </subcellularLocation>
</comment>
<dbReference type="SUPFAM" id="SSF55781">
    <property type="entry name" value="GAF domain-like"/>
    <property type="match status" value="1"/>
</dbReference>
<sequence>MNDVPRLQRDLAAVPWVQTPLGPPETWPQSLQTAVRTMLGSRFSMWMAWGPELTFFCNDAYRRDTLGAKYPWALGRPAREVWAEIWPEIGPRIESVIATGEATWDEGLLLYLERSGYPEETYHTFSYSPLADDQGAVAGMLCVVSEDTARVIATRRMATLRDLGAATAGLLDVAEIRTAVAGALDRNRFDFPFAALYTAVGEKAPEARLDALVGLTEEPAVEIPLPERDPVVLDLPEKFGTLAPGGPPDPPTRMKVLPLTTAGSAPHGWLVVGLTPHRPFDDHYRGFLHVVARQISGALNVGTIYAQQRRRAEELAELDRAKTQFFTNISHELRTPLTLMLGPLGDALGDTVHPLASAHRDRVEVALRNAERLLGLVNTLLDFSRLEAGRVTPTLEPLDIAAYTADLVRMFDSVALAAGLALDIDLAPLERPVPMDRDMWAKIVLNLLSNAVKFTFTGGIAVTLHMPASDGGQALELSVRDTGIGIEPADQARLFDRFTRVEGARSRSHEGSGIGLALVTELVELLGGTVDLESAPGVGSVFTVRIPVAPAEAPPAEDELTDPQIRTDVRRFLDEAARWVGPTTTTPVPAEGEDLHGRILVVDDNADMRAYLASLLGGTYTVDLAVDGADALEHVATALPDLVLTDVMMPELDGFGLVTQLRANPATADLPVIMISARAGEDGVTDGIEAGADDYLTKPFTARELLARVRANLELKRATRERAALEDSRALLDQAQRLARVGSWAVDLKTYQITTSPQFARMLGVRNEDVDGLDVRTAAETYLLPESRQQVVDALTAGRFGAPISIEATFRRADGSAVRMKVDGEMERDADGIPVRLLGSIQDVEEHAQAVEQAAADAAEREAAVREHRIAEELQASLLPGLDFDPDYLQVAAFYRAGVEGTQVGGDWYDVIELGAGRTALVIGDVMGRGVRAAAVMGQLRSAIRAYARLDLPPADILELVDGAVRELGEDQIVTCVYAVFDPVERTLSFANAGHLPPLLASPGRRVRVLSEGAGPPMGSGPIALTGESVELQAGDTLVLYTDGLVERRTRDIDLGVDSLAAGLRDLPEDLSHGPPALVERMLPDGPDDDIAILIARVPHTDSALRSAILPVPADLGRIGAVREFVIGTLTEWGIGGSTIDDITLLTNELTANALTHGQGEVDLRLRLARDAVMIEVSDEATVLPRRLRSGLEHEHGRGLLLVTHLAERWGVRPTPNGKCVWCVVSLRRS</sequence>
<dbReference type="CDD" id="cd00082">
    <property type="entry name" value="HisKA"/>
    <property type="match status" value="1"/>
</dbReference>
<dbReference type="InterPro" id="IPR036457">
    <property type="entry name" value="PPM-type-like_dom_sf"/>
</dbReference>
<dbReference type="InterPro" id="IPR011006">
    <property type="entry name" value="CheY-like_superfamily"/>
</dbReference>
<dbReference type="SMART" id="SM00086">
    <property type="entry name" value="PAC"/>
    <property type="match status" value="2"/>
</dbReference>
<dbReference type="InterPro" id="IPR003594">
    <property type="entry name" value="HATPase_dom"/>
</dbReference>
<dbReference type="InterPro" id="IPR001932">
    <property type="entry name" value="PPM-type_phosphatase-like_dom"/>
</dbReference>
<feature type="domain" description="Response regulatory" evidence="10">
    <location>
        <begin position="598"/>
        <end position="713"/>
    </location>
</feature>
<dbReference type="Gene3D" id="3.30.565.10">
    <property type="entry name" value="Histidine kinase-like ATPase, C-terminal domain"/>
    <property type="match status" value="2"/>
</dbReference>
<evidence type="ECO:0000256" key="5">
    <source>
        <dbReference type="ARBA" id="ARBA00022777"/>
    </source>
</evidence>
<dbReference type="Gene3D" id="3.60.40.10">
    <property type="entry name" value="PPM-type phosphatase domain"/>
    <property type="match status" value="1"/>
</dbReference>
<dbReference type="CDD" id="cd00130">
    <property type="entry name" value="PAS"/>
    <property type="match status" value="1"/>
</dbReference>
<dbReference type="PANTHER" id="PTHR43547:SF2">
    <property type="entry name" value="HYBRID SIGNAL TRANSDUCTION HISTIDINE KINASE C"/>
    <property type="match status" value="1"/>
</dbReference>
<feature type="modified residue" description="4-aspartylphosphate" evidence="7">
    <location>
        <position position="646"/>
    </location>
</feature>
<dbReference type="InterPro" id="IPR013655">
    <property type="entry name" value="PAS_fold_3"/>
</dbReference>
<organism evidence="12 13">
    <name type="scientific">Sporichthya brevicatena</name>
    <dbReference type="NCBI Taxonomy" id="171442"/>
    <lineage>
        <taxon>Bacteria</taxon>
        <taxon>Bacillati</taxon>
        <taxon>Actinomycetota</taxon>
        <taxon>Actinomycetes</taxon>
        <taxon>Sporichthyales</taxon>
        <taxon>Sporichthyaceae</taxon>
        <taxon>Sporichthya</taxon>
    </lineage>
</organism>
<evidence type="ECO:0000256" key="6">
    <source>
        <dbReference type="ARBA" id="ARBA00023012"/>
    </source>
</evidence>
<dbReference type="Pfam" id="PF02518">
    <property type="entry name" value="HATPase_c"/>
    <property type="match status" value="1"/>
</dbReference>
<keyword evidence="6" id="KW-0902">Two-component regulatory system</keyword>
<dbReference type="EC" id="2.7.13.3" evidence="3"/>
<keyword evidence="13" id="KW-1185">Reference proteome</keyword>
<dbReference type="InterPro" id="IPR001610">
    <property type="entry name" value="PAC"/>
</dbReference>
<dbReference type="SMART" id="SM00387">
    <property type="entry name" value="HATPase_c"/>
    <property type="match status" value="1"/>
</dbReference>
<feature type="domain" description="Histidine kinase" evidence="9">
    <location>
        <begin position="328"/>
        <end position="550"/>
    </location>
</feature>
<dbReference type="InterPro" id="IPR004358">
    <property type="entry name" value="Sig_transdc_His_kin-like_C"/>
</dbReference>
<dbReference type="SUPFAM" id="SSF52172">
    <property type="entry name" value="CheY-like"/>
    <property type="match status" value="1"/>
</dbReference>
<dbReference type="InterPro" id="IPR000700">
    <property type="entry name" value="PAS-assoc_C"/>
</dbReference>
<evidence type="ECO:0000256" key="3">
    <source>
        <dbReference type="ARBA" id="ARBA00012438"/>
    </source>
</evidence>
<dbReference type="InterPro" id="IPR035965">
    <property type="entry name" value="PAS-like_dom_sf"/>
</dbReference>
<dbReference type="Proteomes" id="UP001500957">
    <property type="component" value="Unassembled WGS sequence"/>
</dbReference>
<dbReference type="SUPFAM" id="SSF47384">
    <property type="entry name" value="Homodimeric domain of signal transducing histidine kinase"/>
    <property type="match status" value="1"/>
</dbReference>
<dbReference type="Pfam" id="PF00512">
    <property type="entry name" value="HisKA"/>
    <property type="match status" value="1"/>
</dbReference>
<dbReference type="Gene3D" id="3.40.50.2300">
    <property type="match status" value="1"/>
</dbReference>
<evidence type="ECO:0000256" key="7">
    <source>
        <dbReference type="PROSITE-ProRule" id="PRU00169"/>
    </source>
</evidence>
<dbReference type="EMBL" id="BAAAHE010000007">
    <property type="protein sequence ID" value="GAA0607556.1"/>
    <property type="molecule type" value="Genomic_DNA"/>
</dbReference>
<dbReference type="PRINTS" id="PR00344">
    <property type="entry name" value="BCTRLSENSOR"/>
</dbReference>
<dbReference type="SUPFAM" id="SSF81606">
    <property type="entry name" value="PP2C-like"/>
    <property type="match status" value="1"/>
</dbReference>
<dbReference type="PROSITE" id="PS50109">
    <property type="entry name" value="HIS_KIN"/>
    <property type="match status" value="1"/>
</dbReference>
<dbReference type="PANTHER" id="PTHR43547">
    <property type="entry name" value="TWO-COMPONENT HISTIDINE KINASE"/>
    <property type="match status" value="1"/>
</dbReference>
<dbReference type="InterPro" id="IPR036890">
    <property type="entry name" value="HATPase_C_sf"/>
</dbReference>
<evidence type="ECO:0000256" key="8">
    <source>
        <dbReference type="SAM" id="Coils"/>
    </source>
</evidence>
<dbReference type="NCBIfam" id="TIGR00229">
    <property type="entry name" value="sensory_box"/>
    <property type="match status" value="1"/>
</dbReference>
<dbReference type="CDD" id="cd16936">
    <property type="entry name" value="HATPase_RsbW-like"/>
    <property type="match status" value="1"/>
</dbReference>
<dbReference type="InterPro" id="IPR003661">
    <property type="entry name" value="HisK_dim/P_dom"/>
</dbReference>
<dbReference type="CDD" id="cd16922">
    <property type="entry name" value="HATPase_EvgS-ArcB-TorS-like"/>
    <property type="match status" value="1"/>
</dbReference>
<dbReference type="Gene3D" id="3.30.450.20">
    <property type="entry name" value="PAS domain"/>
    <property type="match status" value="2"/>
</dbReference>
<feature type="coiled-coil region" evidence="8">
    <location>
        <begin position="708"/>
        <end position="735"/>
    </location>
</feature>
<proteinExistence type="predicted"/>
<comment type="catalytic activity">
    <reaction evidence="1">
        <text>ATP + protein L-histidine = ADP + protein N-phospho-L-histidine.</text>
        <dbReference type="EC" id="2.7.13.3"/>
    </reaction>
</comment>
<dbReference type="InterPro" id="IPR005467">
    <property type="entry name" value="His_kinase_dom"/>
</dbReference>
<keyword evidence="5" id="KW-0418">Kinase</keyword>
<dbReference type="PROSITE" id="PS50110">
    <property type="entry name" value="RESPONSE_REGULATORY"/>
    <property type="match status" value="1"/>
</dbReference>
<evidence type="ECO:0000259" key="10">
    <source>
        <dbReference type="PROSITE" id="PS50110"/>
    </source>
</evidence>
<accession>A0ABN1GAV8</accession>
<dbReference type="Pfam" id="PF08447">
    <property type="entry name" value="PAS_3"/>
    <property type="match status" value="1"/>
</dbReference>
<dbReference type="Gene3D" id="2.10.70.100">
    <property type="match status" value="1"/>
</dbReference>
<dbReference type="RefSeq" id="WP_344601618.1">
    <property type="nucleotide sequence ID" value="NZ_BAAAHE010000007.1"/>
</dbReference>
<evidence type="ECO:0000256" key="4">
    <source>
        <dbReference type="ARBA" id="ARBA00022553"/>
    </source>
</evidence>
<protein>
    <recommendedName>
        <fullName evidence="3">histidine kinase</fullName>
        <ecNumber evidence="3">2.7.13.3</ecNumber>
    </recommendedName>
</protein>
<dbReference type="SMART" id="SM00331">
    <property type="entry name" value="PP2C_SIG"/>
    <property type="match status" value="1"/>
</dbReference>
<feature type="domain" description="PAC" evidence="11">
    <location>
        <begin position="804"/>
        <end position="856"/>
    </location>
</feature>
<keyword evidence="4 7" id="KW-0597">Phosphoprotein</keyword>
<dbReference type="PROSITE" id="PS50113">
    <property type="entry name" value="PAC"/>
    <property type="match status" value="1"/>
</dbReference>
<dbReference type="Pfam" id="PF00072">
    <property type="entry name" value="Response_reg"/>
    <property type="match status" value="1"/>
</dbReference>